<comment type="similarity">
    <text evidence="7">Belongs to the TRAFAC class myosin-kinesin ATPase superfamily. Kinesin family.</text>
</comment>
<dbReference type="InterPro" id="IPR036961">
    <property type="entry name" value="Kinesin_motor_dom_sf"/>
</dbReference>
<evidence type="ECO:0000313" key="11">
    <source>
        <dbReference type="EMBL" id="ACO61689.1"/>
    </source>
</evidence>
<feature type="region of interest" description="Disordered" evidence="9">
    <location>
        <begin position="676"/>
        <end position="700"/>
    </location>
</feature>
<evidence type="ECO:0000256" key="8">
    <source>
        <dbReference type="SAM" id="Coils"/>
    </source>
</evidence>
<feature type="region of interest" description="Disordered" evidence="9">
    <location>
        <begin position="1034"/>
        <end position="1069"/>
    </location>
</feature>
<keyword evidence="5 8" id="KW-0175">Coiled coil</keyword>
<dbReference type="KEGG" id="mis:MICPUN_56771"/>
<dbReference type="PANTHER" id="PTHR47969:SF15">
    <property type="entry name" value="CHROMOSOME-ASSOCIATED KINESIN KIF4A-RELATED"/>
    <property type="match status" value="1"/>
</dbReference>
<dbReference type="GO" id="GO:0007018">
    <property type="term" value="P:microtubule-based movement"/>
    <property type="evidence" value="ECO:0007669"/>
    <property type="project" value="InterPro"/>
</dbReference>
<dbReference type="GO" id="GO:0003777">
    <property type="term" value="F:microtubule motor activity"/>
    <property type="evidence" value="ECO:0007669"/>
    <property type="project" value="InterPro"/>
</dbReference>
<dbReference type="SMART" id="SM00129">
    <property type="entry name" value="KISc"/>
    <property type="match status" value="1"/>
</dbReference>
<evidence type="ECO:0000256" key="3">
    <source>
        <dbReference type="ARBA" id="ARBA00022741"/>
    </source>
</evidence>
<keyword evidence="4 7" id="KW-0067">ATP-binding</keyword>
<dbReference type="InterPro" id="IPR027640">
    <property type="entry name" value="Kinesin-like_fam"/>
</dbReference>
<feature type="compositionally biased region" description="Basic and acidic residues" evidence="9">
    <location>
        <begin position="1293"/>
        <end position="1302"/>
    </location>
</feature>
<evidence type="ECO:0000256" key="1">
    <source>
        <dbReference type="ARBA" id="ARBA00004496"/>
    </source>
</evidence>
<dbReference type="GO" id="GO:0051231">
    <property type="term" value="P:spindle elongation"/>
    <property type="evidence" value="ECO:0007669"/>
    <property type="project" value="TreeGrafter"/>
</dbReference>
<dbReference type="OMA" id="PVVNNDM"/>
<keyword evidence="3 7" id="KW-0547">Nucleotide-binding</keyword>
<feature type="domain" description="Kinesin motor" evidence="10">
    <location>
        <begin position="17"/>
        <end position="376"/>
    </location>
</feature>
<dbReference type="EMBL" id="CP001324">
    <property type="protein sequence ID" value="ACO61689.1"/>
    <property type="molecule type" value="Genomic_DNA"/>
</dbReference>
<feature type="region of interest" description="Disordered" evidence="9">
    <location>
        <begin position="1246"/>
        <end position="1309"/>
    </location>
</feature>
<name>C1E175_MICCC</name>
<dbReference type="STRING" id="296587.C1E175"/>
<comment type="subcellular location">
    <subcellularLocation>
        <location evidence="1">Cytoplasm</location>
    </subcellularLocation>
</comment>
<evidence type="ECO:0000256" key="4">
    <source>
        <dbReference type="ARBA" id="ARBA00022840"/>
    </source>
</evidence>
<protein>
    <submittedName>
        <fullName evidence="11">Kinesin-like protein</fullName>
    </submittedName>
</protein>
<feature type="compositionally biased region" description="Basic and acidic residues" evidence="9">
    <location>
        <begin position="691"/>
        <end position="700"/>
    </location>
</feature>
<dbReference type="SUPFAM" id="SSF52540">
    <property type="entry name" value="P-loop containing nucleoside triphosphate hydrolases"/>
    <property type="match status" value="1"/>
</dbReference>
<dbReference type="GeneID" id="8241622"/>
<reference evidence="11 12" key="1">
    <citation type="journal article" date="2009" name="Science">
        <title>Green evolution and dynamic adaptations revealed by genomes of the marine picoeukaryotes Micromonas.</title>
        <authorList>
            <person name="Worden A.Z."/>
            <person name="Lee J.H."/>
            <person name="Mock T."/>
            <person name="Rouze P."/>
            <person name="Simmons M.P."/>
            <person name="Aerts A.L."/>
            <person name="Allen A.E."/>
            <person name="Cuvelier M.L."/>
            <person name="Derelle E."/>
            <person name="Everett M.V."/>
            <person name="Foulon E."/>
            <person name="Grimwood J."/>
            <person name="Gundlach H."/>
            <person name="Henrissat B."/>
            <person name="Napoli C."/>
            <person name="McDonald S.M."/>
            <person name="Parker M.S."/>
            <person name="Rombauts S."/>
            <person name="Salamov A."/>
            <person name="Von Dassow P."/>
            <person name="Badger J.H."/>
            <person name="Coutinho P.M."/>
            <person name="Demir E."/>
            <person name="Dubchak I."/>
            <person name="Gentemann C."/>
            <person name="Eikrem W."/>
            <person name="Gready J.E."/>
            <person name="John U."/>
            <person name="Lanier W."/>
            <person name="Lindquist E.A."/>
            <person name="Lucas S."/>
            <person name="Mayer K.F."/>
            <person name="Moreau H."/>
            <person name="Not F."/>
            <person name="Otillar R."/>
            <person name="Panaud O."/>
            <person name="Pangilinan J."/>
            <person name="Paulsen I."/>
            <person name="Piegu B."/>
            <person name="Poliakov A."/>
            <person name="Robbens S."/>
            <person name="Schmutz J."/>
            <person name="Toulza E."/>
            <person name="Wyss T."/>
            <person name="Zelensky A."/>
            <person name="Zhou K."/>
            <person name="Armbrust E.V."/>
            <person name="Bhattacharya D."/>
            <person name="Goodenough U.W."/>
            <person name="Van de Peer Y."/>
            <person name="Grigoriev I.V."/>
        </authorList>
    </citation>
    <scope>NUCLEOTIDE SEQUENCE [LARGE SCALE GENOMIC DNA]</scope>
    <source>
        <strain evidence="12">RCC299 / NOUM17</strain>
    </source>
</reference>
<feature type="coiled-coil region" evidence="8">
    <location>
        <begin position="844"/>
        <end position="875"/>
    </location>
</feature>
<feature type="binding site" evidence="7">
    <location>
        <begin position="98"/>
        <end position="105"/>
    </location>
    <ligand>
        <name>ATP</name>
        <dbReference type="ChEBI" id="CHEBI:30616"/>
    </ligand>
</feature>
<dbReference type="InterPro" id="IPR027417">
    <property type="entry name" value="P-loop_NTPase"/>
</dbReference>
<proteinExistence type="inferred from homology"/>
<feature type="coiled-coil region" evidence="8">
    <location>
        <begin position="747"/>
        <end position="800"/>
    </location>
</feature>
<feature type="compositionally biased region" description="Basic and acidic residues" evidence="9">
    <location>
        <begin position="1273"/>
        <end position="1283"/>
    </location>
</feature>
<feature type="coiled-coil region" evidence="8">
    <location>
        <begin position="985"/>
        <end position="1019"/>
    </location>
</feature>
<dbReference type="GO" id="GO:0005875">
    <property type="term" value="C:microtubule associated complex"/>
    <property type="evidence" value="ECO:0007669"/>
    <property type="project" value="TreeGrafter"/>
</dbReference>
<gene>
    <name evidence="11" type="ORF">MICPUN_56771</name>
</gene>
<accession>C1E175</accession>
<evidence type="ECO:0000256" key="5">
    <source>
        <dbReference type="ARBA" id="ARBA00023054"/>
    </source>
</evidence>
<feature type="coiled-coil region" evidence="8">
    <location>
        <begin position="1096"/>
        <end position="1221"/>
    </location>
</feature>
<keyword evidence="6 7" id="KW-0505">Motor protein</keyword>
<organism evidence="11 12">
    <name type="scientific">Micromonas commoda (strain RCC299 / NOUM17 / CCMP2709)</name>
    <name type="common">Picoplanktonic green alga</name>
    <dbReference type="NCBI Taxonomy" id="296587"/>
    <lineage>
        <taxon>Eukaryota</taxon>
        <taxon>Viridiplantae</taxon>
        <taxon>Chlorophyta</taxon>
        <taxon>Mamiellophyceae</taxon>
        <taxon>Mamiellales</taxon>
        <taxon>Mamiellaceae</taxon>
        <taxon>Micromonas</taxon>
    </lineage>
</organism>
<keyword evidence="12" id="KW-1185">Reference proteome</keyword>
<dbReference type="GO" id="GO:0008017">
    <property type="term" value="F:microtubule binding"/>
    <property type="evidence" value="ECO:0007669"/>
    <property type="project" value="InterPro"/>
</dbReference>
<evidence type="ECO:0000256" key="6">
    <source>
        <dbReference type="ARBA" id="ARBA00023175"/>
    </source>
</evidence>
<evidence type="ECO:0000256" key="2">
    <source>
        <dbReference type="ARBA" id="ARBA00022490"/>
    </source>
</evidence>
<dbReference type="InterPro" id="IPR001752">
    <property type="entry name" value="Kinesin_motor_dom"/>
</dbReference>
<keyword evidence="2" id="KW-0963">Cytoplasm</keyword>
<dbReference type="OrthoDB" id="2113965at2759"/>
<dbReference type="PANTHER" id="PTHR47969">
    <property type="entry name" value="CHROMOSOME-ASSOCIATED KINESIN KIF4A-RELATED"/>
    <property type="match status" value="1"/>
</dbReference>
<dbReference type="PROSITE" id="PS50067">
    <property type="entry name" value="KINESIN_MOTOR_2"/>
    <property type="match status" value="1"/>
</dbReference>
<dbReference type="Proteomes" id="UP000002009">
    <property type="component" value="Chromosome 3"/>
</dbReference>
<dbReference type="Gene3D" id="3.40.850.10">
    <property type="entry name" value="Kinesin motor domain"/>
    <property type="match status" value="1"/>
</dbReference>
<evidence type="ECO:0000259" key="10">
    <source>
        <dbReference type="PROSITE" id="PS50067"/>
    </source>
</evidence>
<dbReference type="InParanoid" id="C1E175"/>
<dbReference type="PRINTS" id="PR00380">
    <property type="entry name" value="KINESINHEAVY"/>
</dbReference>
<dbReference type="GO" id="GO:0005737">
    <property type="term" value="C:cytoplasm"/>
    <property type="evidence" value="ECO:0007669"/>
    <property type="project" value="UniProtKB-SubCell"/>
</dbReference>
<dbReference type="RefSeq" id="XP_002500431.1">
    <property type="nucleotide sequence ID" value="XM_002500385.1"/>
</dbReference>
<dbReference type="GO" id="GO:0007052">
    <property type="term" value="P:mitotic spindle organization"/>
    <property type="evidence" value="ECO:0007669"/>
    <property type="project" value="TreeGrafter"/>
</dbReference>
<evidence type="ECO:0000256" key="9">
    <source>
        <dbReference type="SAM" id="MobiDB-lite"/>
    </source>
</evidence>
<dbReference type="Pfam" id="PF00225">
    <property type="entry name" value="Kinesin"/>
    <property type="match status" value="1"/>
</dbReference>
<sequence>MPTRGAGARKVRPEGQNMRTVVQLLTAGNKNLRRDVSVASRHVSLIRPGYTEAQTDDTYEVDDCFGSDLGNTEAYKRVLHPAVKQVIDGFNSSCITIGCSGSGKTTLLHGRTSGDGIVRLAIKALFEGLHNKAAQVGLLLSQHKAQGGGGQSMEFAVDASFCEVYEEKVRDLFAAARDAEAAGGKDSVKTEYLEVEETADDGWHVAGLSHRSAPDAASLQTAYAGALNHRVTGLSEYGHSKHDRAASVLTLKVSQYIPGLPNATGEIAPAQHIVSTIVIADNPGAEPLAMDPAVLRLREGARLNKAITALAGVVRALATQRREFAGHGDSVLTKILSEPLGGNCATTILGTLKLGEWERSSAVMDLVGHARRAPCFPVVQDDAARGLQQRLRSRLLQINDARETYRDQIQSTGADGIDPNNIGLQMAKLHELEGQLLNERGDKAELLAEKEALIERLQRLNGMDKANLAEKEELQKALIASEEDRLEIARALVEAQLEANEAALQAEKTRHELVERVHELEARAIASEVRVKGAEQSYGELQNKAGSLNVENQRIKEELDQTRQELEKELKEIRTEHAEVSGEVSSLKAANEDLSAELEDFRRKINVERRRAEDAESERDEFRANQEMYQSNMQKKVEAAERMAEEAVKVAEETKNRLVQAAKAERDEAVAAARASKDKAVQAAQEERDEEVAKARSARDRAIDEMRMEKEKAVFEARKEKDEAVALANAEKAERTAYLENDRDTRVAKAEKDKDEAIAKALRERDEAVTEAKRRSSEAIAAAQEDKDAAIAEAHRLRDLAQERLKFETERLGSIANEANGSIQGVTRAMEEARSAERMARREADRAVGEMTQLREKLENVRAEFSQRLKEYMLQVGDLERGAQVLATDPNADHVLRPSQLYEAAQTLALDLHRASADQVTEYRRVTEDLQQRLTRAQRDVRALHAGYRTLRHRFEDVAPETVDEKGKAAVPHEDDLVGTPPTPAEAREMDARGLAQKLADLRDENAALQKELRMAALDGRGPLAPHNVRAAKEAAARGGGSRPGTGEDGEIAYYNDGNKQDRDGGFGQVGKGEIVVKKNAPDDSFGGAMAGAGENARLRAENARLQKTIDELKHRRPSTTEEDMRAEVSKLRIQLHALSNQDNTRAKLTQEISVLKIQLQERTQELKEHKNHSQREAFKQQKAAIKEFTDRVQSELEKENRALQTRAAMAEEQIKEINAYMAQSTLAYQKEIMRLRTIIQATAPERLRSPVNPGLMGSKTQDRSGAGGAQPHQREGRGDKGGGVRASGGWDRSTKPSEPLRPRSNNGA</sequence>
<dbReference type="eggNOG" id="KOG4280">
    <property type="taxonomic scope" value="Eukaryota"/>
</dbReference>
<evidence type="ECO:0000313" key="12">
    <source>
        <dbReference type="Proteomes" id="UP000002009"/>
    </source>
</evidence>
<dbReference type="GO" id="GO:0005524">
    <property type="term" value="F:ATP binding"/>
    <property type="evidence" value="ECO:0007669"/>
    <property type="project" value="UniProtKB-UniRule"/>
</dbReference>
<feature type="coiled-coil region" evidence="8">
    <location>
        <begin position="429"/>
        <end position="463"/>
    </location>
</feature>
<evidence type="ECO:0000256" key="7">
    <source>
        <dbReference type="PROSITE-ProRule" id="PRU00283"/>
    </source>
</evidence>